<dbReference type="PANTHER" id="PTHR21053">
    <property type="entry name" value="TRANSCRIPTION ELONGATION FACTOR, MITOCHONDRIAL"/>
    <property type="match status" value="1"/>
</dbReference>
<dbReference type="EMBL" id="WNTK01012612">
    <property type="protein sequence ID" value="KAG9462241.1"/>
    <property type="molecule type" value="Genomic_DNA"/>
</dbReference>
<dbReference type="OrthoDB" id="5949570at2759"/>
<dbReference type="GO" id="GO:0006392">
    <property type="term" value="P:transcription elongation by mitochondrial RNA polymerase"/>
    <property type="evidence" value="ECO:0007669"/>
    <property type="project" value="InterPro"/>
</dbReference>
<reference evidence="2" key="1">
    <citation type="thesis" date="2020" institute="ProQuest LLC" country="789 East Eisenhower Parkway, Ann Arbor, MI, USA">
        <title>Comparative Genomics and Chromosome Evolution.</title>
        <authorList>
            <person name="Mudd A.B."/>
        </authorList>
    </citation>
    <scope>NUCLEOTIDE SEQUENCE</scope>
    <source>
        <strain evidence="2">HN-11 Male</strain>
        <tissue evidence="2">Kidney and liver</tissue>
    </source>
</reference>
<evidence type="ECO:0000256" key="1">
    <source>
        <dbReference type="ARBA" id="ARBA00023163"/>
    </source>
</evidence>
<dbReference type="GO" id="GO:0042645">
    <property type="term" value="C:mitochondrial nucleoid"/>
    <property type="evidence" value="ECO:0007669"/>
    <property type="project" value="TreeGrafter"/>
</dbReference>
<dbReference type="GO" id="GO:0003676">
    <property type="term" value="F:nucleic acid binding"/>
    <property type="evidence" value="ECO:0007669"/>
    <property type="project" value="InterPro"/>
</dbReference>
<name>A0A8J6B7S6_ELECQ</name>
<dbReference type="GO" id="GO:0030337">
    <property type="term" value="F:DNA polymerase processivity factor activity"/>
    <property type="evidence" value="ECO:0007669"/>
    <property type="project" value="TreeGrafter"/>
</dbReference>
<dbReference type="AlphaFoldDB" id="A0A8J6B7S6"/>
<accession>A0A8J6B7S6</accession>
<dbReference type="PANTHER" id="PTHR21053:SF2">
    <property type="entry name" value="TRANSCRIPTION ELONGATION FACTOR, MITOCHONDRIAL"/>
    <property type="match status" value="1"/>
</dbReference>
<evidence type="ECO:0000313" key="3">
    <source>
        <dbReference type="Proteomes" id="UP000770717"/>
    </source>
</evidence>
<gene>
    <name evidence="2" type="ORF">GDO78_014585</name>
</gene>
<proteinExistence type="predicted"/>
<sequence>MSAALRTLLNGGVRIVCRPPYCSRLMRSWETPQEGIHGEINDDGAQTDRKQQLPPNIAYWDELEPPPDIGEMYTEPSGDLTSSAAHHAIKKPGRRQSMTNASFIKPDVSMGRLQAVNSIISIVFGMKRLAWAHMDCTLTVRDWQQYEWSKLVMGRHHPDLYLEAVSSAVSKFPPADIYILEKSSLTTQNASMFPVTLHLRLVEAMLYVLLNPGYATEREHRVFSVARTTVGKHFDIMVGGSKTSGVDLVQRLVEEANTLEQPRIRFTQDLLLKYKQKLHPRGQNRNEEMCDALLQAIAFYDLTK</sequence>
<protein>
    <submittedName>
        <fullName evidence="2">Uncharacterized protein</fullName>
    </submittedName>
</protein>
<dbReference type="InterPro" id="IPR012337">
    <property type="entry name" value="RNaseH-like_sf"/>
</dbReference>
<evidence type="ECO:0000313" key="2">
    <source>
        <dbReference type="EMBL" id="KAG9462241.1"/>
    </source>
</evidence>
<dbReference type="Proteomes" id="UP000770717">
    <property type="component" value="Unassembled WGS sequence"/>
</dbReference>
<organism evidence="2 3">
    <name type="scientific">Eleutherodactylus coqui</name>
    <name type="common">Puerto Rican coqui</name>
    <dbReference type="NCBI Taxonomy" id="57060"/>
    <lineage>
        <taxon>Eukaryota</taxon>
        <taxon>Metazoa</taxon>
        <taxon>Chordata</taxon>
        <taxon>Craniata</taxon>
        <taxon>Vertebrata</taxon>
        <taxon>Euteleostomi</taxon>
        <taxon>Amphibia</taxon>
        <taxon>Batrachia</taxon>
        <taxon>Anura</taxon>
        <taxon>Neobatrachia</taxon>
        <taxon>Hyloidea</taxon>
        <taxon>Eleutherodactylidae</taxon>
        <taxon>Eleutherodactylinae</taxon>
        <taxon>Eleutherodactylus</taxon>
        <taxon>Eleutherodactylus</taxon>
    </lineage>
</organism>
<keyword evidence="1" id="KW-0804">Transcription</keyword>
<comment type="caution">
    <text evidence="2">The sequence shown here is derived from an EMBL/GenBank/DDBJ whole genome shotgun (WGS) entry which is preliminary data.</text>
</comment>
<dbReference type="InterPro" id="IPR036397">
    <property type="entry name" value="RNaseH_sf"/>
</dbReference>
<keyword evidence="3" id="KW-1185">Reference proteome</keyword>
<dbReference type="InterPro" id="IPR039150">
    <property type="entry name" value="TEFM"/>
</dbReference>
<dbReference type="SUPFAM" id="SSF53098">
    <property type="entry name" value="Ribonuclease H-like"/>
    <property type="match status" value="1"/>
</dbReference>
<dbReference type="Gene3D" id="3.30.420.10">
    <property type="entry name" value="Ribonuclease H-like superfamily/Ribonuclease H"/>
    <property type="match status" value="1"/>
</dbReference>